<name>A0A3B0UIR0_9ZZZZ</name>
<dbReference type="GO" id="GO:0015074">
    <property type="term" value="P:DNA integration"/>
    <property type="evidence" value="ECO:0007669"/>
    <property type="project" value="InterPro"/>
</dbReference>
<dbReference type="Gene3D" id="1.10.150.130">
    <property type="match status" value="1"/>
</dbReference>
<evidence type="ECO:0000256" key="1">
    <source>
        <dbReference type="ARBA" id="ARBA00023125"/>
    </source>
</evidence>
<dbReference type="GO" id="GO:0003677">
    <property type="term" value="F:DNA binding"/>
    <property type="evidence" value="ECO:0007669"/>
    <property type="project" value="UniProtKB-KW"/>
</dbReference>
<dbReference type="EMBL" id="UOEQ01000259">
    <property type="protein sequence ID" value="VAW20184.1"/>
    <property type="molecule type" value="Genomic_DNA"/>
</dbReference>
<feature type="domain" description="Integrase SAM-like N-terminal" evidence="2">
    <location>
        <begin position="14"/>
        <end position="58"/>
    </location>
</feature>
<reference evidence="3" key="1">
    <citation type="submission" date="2018-06" db="EMBL/GenBank/DDBJ databases">
        <authorList>
            <person name="Zhirakovskaya E."/>
        </authorList>
    </citation>
    <scope>NUCLEOTIDE SEQUENCE</scope>
</reference>
<dbReference type="InterPro" id="IPR010998">
    <property type="entry name" value="Integrase_recombinase_N"/>
</dbReference>
<dbReference type="Pfam" id="PF13495">
    <property type="entry name" value="Phage_int_SAM_4"/>
    <property type="match status" value="1"/>
</dbReference>
<proteinExistence type="predicted"/>
<organism evidence="3">
    <name type="scientific">hydrothermal vent metagenome</name>
    <dbReference type="NCBI Taxonomy" id="652676"/>
    <lineage>
        <taxon>unclassified sequences</taxon>
        <taxon>metagenomes</taxon>
        <taxon>ecological metagenomes</taxon>
    </lineage>
</organism>
<evidence type="ECO:0000313" key="3">
    <source>
        <dbReference type="EMBL" id="VAW20184.1"/>
    </source>
</evidence>
<evidence type="ECO:0000259" key="2">
    <source>
        <dbReference type="Pfam" id="PF13495"/>
    </source>
</evidence>
<feature type="non-terminal residue" evidence="3">
    <location>
        <position position="58"/>
    </location>
</feature>
<protein>
    <recommendedName>
        <fullName evidence="2">Integrase SAM-like N-terminal domain-containing protein</fullName>
    </recommendedName>
</protein>
<accession>A0A3B0UIR0</accession>
<sequence>MSQVISYPLPISNLLTRVRAKLETEHYSSQTIKAYLGQLNVFMRQACPKEPDSVTQQD</sequence>
<gene>
    <name evidence="3" type="ORF">MNBD_ALPHA11-408</name>
</gene>
<dbReference type="InterPro" id="IPR004107">
    <property type="entry name" value="Integrase_SAM-like_N"/>
</dbReference>
<keyword evidence="1" id="KW-0238">DNA-binding</keyword>
<dbReference type="AlphaFoldDB" id="A0A3B0UIR0"/>